<dbReference type="Pfam" id="PF14775">
    <property type="entry name" value="NYD-SP28_assoc"/>
    <property type="match status" value="1"/>
</dbReference>
<dbReference type="GO" id="GO:0003352">
    <property type="term" value="P:regulation of cilium movement"/>
    <property type="evidence" value="ECO:0007669"/>
    <property type="project" value="TreeGrafter"/>
</dbReference>
<evidence type="ECO:0000256" key="7">
    <source>
        <dbReference type="ARBA" id="ARBA00023273"/>
    </source>
</evidence>
<evidence type="ECO:0000256" key="11">
    <source>
        <dbReference type="SAM" id="MobiDB-lite"/>
    </source>
</evidence>
<organism evidence="14 15">
    <name type="scientific">Cyprinus carpio</name>
    <name type="common">Common carp</name>
    <dbReference type="NCBI Taxonomy" id="7962"/>
    <lineage>
        <taxon>Eukaryota</taxon>
        <taxon>Metazoa</taxon>
        <taxon>Chordata</taxon>
        <taxon>Craniata</taxon>
        <taxon>Vertebrata</taxon>
        <taxon>Euteleostomi</taxon>
        <taxon>Actinopterygii</taxon>
        <taxon>Neopterygii</taxon>
        <taxon>Teleostei</taxon>
        <taxon>Ostariophysi</taxon>
        <taxon>Cypriniformes</taxon>
        <taxon>Cyprinidae</taxon>
        <taxon>Cyprininae</taxon>
        <taxon>Cyprinus</taxon>
    </lineage>
</organism>
<feature type="domain" description="Dynein regulatory complex protein 1 C-terminal" evidence="13">
    <location>
        <begin position="570"/>
        <end position="627"/>
    </location>
</feature>
<evidence type="ECO:0000313" key="15">
    <source>
        <dbReference type="Proteomes" id="UP000694701"/>
    </source>
</evidence>
<evidence type="ECO:0000256" key="9">
    <source>
        <dbReference type="ARBA" id="ARBA00046115"/>
    </source>
</evidence>
<evidence type="ECO:0000256" key="10">
    <source>
        <dbReference type="SAM" id="Coils"/>
    </source>
</evidence>
<sequence length="634" mass="74104">MLQPEPFAGEEADEPGPSVESKNQAERITARRLRIAARNETKTRQELGEDSQGKEDIQEETRKSQKEVEKSKRHMVKLQSDGLELVTNIQVAVDARESDRRTELEEACRLRREKLENEAKSSQEKFEEITRKWTDAKMKQTPLDLRDAMNSQQQLCEQILGDKNKLISELQQVNFSLQQMHAKTYRQEYNSFDEERRTLLTKHRKKWGHQMKEQSEKELRNMMQGLSLLEEHEDLLQKLRVWKAEEYNTDKIRMDTEVQNLRKKLQEVKFNCHLNEEKLDYKYEVLKKREEENAILKSHLKRKIIRMQDVLNNLKSKCASQEKQLKTEEQSLRNDYTRIKQQYIDMQKKARHFAALNAERFEKLWLINEDEVKALAHRVLETDRIIHEQQLGLAWVSPPLPFMERSGPIEHKTLRTASQAAADTLHEETRGDLVEESEGLGDTASGVNRRTVKRILELLCDELGFLVESKLLKLVSHLEKNDQSLIKLDAIFSAIGIESEKDVYTMAEFLMNYRQHEETTNNSDFIHHNDLLVALKEFTAQYCRPHGVQASQKSSVLGLIMRDDSEDAAHWESIANVIPESKLRLWSALDTAINKYHTVLTERAELLVETQNVQQQNTELRQLLHLYTTSKVTV</sequence>
<dbReference type="GO" id="GO:0070286">
    <property type="term" value="P:axonemal dynein complex assembly"/>
    <property type="evidence" value="ECO:0007669"/>
    <property type="project" value="InterPro"/>
</dbReference>
<evidence type="ECO:0000259" key="13">
    <source>
        <dbReference type="Pfam" id="PF14775"/>
    </source>
</evidence>
<feature type="compositionally biased region" description="Basic and acidic residues" evidence="11">
    <location>
        <begin position="37"/>
        <end position="70"/>
    </location>
</feature>
<evidence type="ECO:0000256" key="1">
    <source>
        <dbReference type="ARBA" id="ARBA00004611"/>
    </source>
</evidence>
<dbReference type="AlphaFoldDB" id="A0A8C2GCR0"/>
<feature type="coiled-coil region" evidence="10">
    <location>
        <begin position="212"/>
        <end position="264"/>
    </location>
</feature>
<accession>A0A8C2GCR0</accession>
<evidence type="ECO:0000259" key="12">
    <source>
        <dbReference type="Pfam" id="PF14772"/>
    </source>
</evidence>
<feature type="coiled-coil region" evidence="10">
    <location>
        <begin position="297"/>
        <end position="342"/>
    </location>
</feature>
<dbReference type="InterPro" id="IPR039505">
    <property type="entry name" value="DRC1/2_N"/>
</dbReference>
<keyword evidence="7" id="KW-0966">Cell projection</keyword>
<dbReference type="GO" id="GO:0060285">
    <property type="term" value="P:cilium-dependent cell motility"/>
    <property type="evidence" value="ECO:0007669"/>
    <property type="project" value="TreeGrafter"/>
</dbReference>
<evidence type="ECO:0000256" key="5">
    <source>
        <dbReference type="ARBA" id="ARBA00023054"/>
    </source>
</evidence>
<feature type="region of interest" description="Disordered" evidence="11">
    <location>
        <begin position="1"/>
        <end position="72"/>
    </location>
</feature>
<dbReference type="PANTHER" id="PTHR21625">
    <property type="entry name" value="NYD-SP28 PROTEIN"/>
    <property type="match status" value="1"/>
</dbReference>
<keyword evidence="6" id="KW-0969">Cilium</keyword>
<keyword evidence="5 10" id="KW-0175">Coiled coil</keyword>
<dbReference type="Ensembl" id="ENSCCRT00020076498.1">
    <property type="protein sequence ID" value="ENSCCRP00020069621.1"/>
    <property type="gene ID" value="ENSCCRG00020032578.1"/>
</dbReference>
<comment type="function">
    <text evidence="9">Component of the nexin-dynein regulatory complex (N-DRC) a key regulator of ciliary/flagellar motility which maintains the alignment and integrity of the distal axoneme and regulates microtubule sliding in motile axonemes. Plays a critical role in the assembly of N-DRC and also stabilizes the assembly of multiple inner dynein arms and radial spokes. Coassembles with CCDC65/DRC2 to form a central scaffold needed for assembly of the N-DRC and its attachment to the outer doublet microtubules.</text>
</comment>
<dbReference type="GO" id="GO:0005858">
    <property type="term" value="C:axonemal dynein complex"/>
    <property type="evidence" value="ECO:0007669"/>
    <property type="project" value="InterPro"/>
</dbReference>
<feature type="coiled-coil region" evidence="10">
    <location>
        <begin position="105"/>
        <end position="132"/>
    </location>
</feature>
<proteinExistence type="inferred from homology"/>
<keyword evidence="4" id="KW-0282">Flagellum</keyword>
<evidence type="ECO:0000256" key="6">
    <source>
        <dbReference type="ARBA" id="ARBA00023069"/>
    </source>
</evidence>
<evidence type="ECO:0000256" key="3">
    <source>
        <dbReference type="ARBA" id="ARBA00013815"/>
    </source>
</evidence>
<dbReference type="InterPro" id="IPR029440">
    <property type="entry name" value="DRC1_C"/>
</dbReference>
<evidence type="ECO:0000256" key="2">
    <source>
        <dbReference type="ARBA" id="ARBA00009688"/>
    </source>
</evidence>
<feature type="domain" description="Dynein regulatory complex protein 1/2 N-terminal" evidence="12">
    <location>
        <begin position="91"/>
        <end position="185"/>
    </location>
</feature>
<evidence type="ECO:0000256" key="8">
    <source>
        <dbReference type="ARBA" id="ARBA00031554"/>
    </source>
</evidence>
<dbReference type="Proteomes" id="UP000694701">
    <property type="component" value="Unplaced"/>
</dbReference>
<reference evidence="14" key="1">
    <citation type="submission" date="2025-08" db="UniProtKB">
        <authorList>
            <consortium name="Ensembl"/>
        </authorList>
    </citation>
    <scope>IDENTIFICATION</scope>
</reference>
<protein>
    <recommendedName>
        <fullName evidence="3">Dynein regulatory complex protein 1</fullName>
    </recommendedName>
    <alternativeName>
        <fullName evidence="8">Coiled-coil domain-containing protein 164</fullName>
    </alternativeName>
</protein>
<evidence type="ECO:0000256" key="4">
    <source>
        <dbReference type="ARBA" id="ARBA00022846"/>
    </source>
</evidence>
<comment type="subcellular location">
    <subcellularLocation>
        <location evidence="1">Cytoplasm</location>
        <location evidence="1">Cytoskeleton</location>
        <location evidence="1">Flagellum axoneme</location>
    </subcellularLocation>
</comment>
<dbReference type="Pfam" id="PF14772">
    <property type="entry name" value="NYD-SP28"/>
    <property type="match status" value="1"/>
</dbReference>
<name>A0A8C2GCR0_CYPCA</name>
<comment type="similarity">
    <text evidence="2">Belongs to the DRC1 family.</text>
</comment>
<dbReference type="PANTHER" id="PTHR21625:SF1">
    <property type="entry name" value="DYNEIN REGULATORY COMPLEX PROTEIN 1"/>
    <property type="match status" value="1"/>
</dbReference>
<evidence type="ECO:0000313" key="14">
    <source>
        <dbReference type="Ensembl" id="ENSCCRP00020069621.1"/>
    </source>
</evidence>
<dbReference type="InterPro" id="IPR039750">
    <property type="entry name" value="DRC1/DRC2"/>
</dbReference>